<feature type="non-terminal residue" evidence="1">
    <location>
        <position position="93"/>
    </location>
</feature>
<dbReference type="EMBL" id="UINC01201013">
    <property type="protein sequence ID" value="SVE20157.1"/>
    <property type="molecule type" value="Genomic_DNA"/>
</dbReference>
<name>A0A383BJ60_9ZZZZ</name>
<reference evidence="1" key="1">
    <citation type="submission" date="2018-05" db="EMBL/GenBank/DDBJ databases">
        <authorList>
            <person name="Lanie J.A."/>
            <person name="Ng W.-L."/>
            <person name="Kazmierczak K.M."/>
            <person name="Andrzejewski T.M."/>
            <person name="Davidsen T.M."/>
            <person name="Wayne K.J."/>
            <person name="Tettelin H."/>
            <person name="Glass J.I."/>
            <person name="Rusch D."/>
            <person name="Podicherti R."/>
            <person name="Tsui H.-C.T."/>
            <person name="Winkler M.E."/>
        </authorList>
    </citation>
    <scope>NUCLEOTIDE SEQUENCE</scope>
</reference>
<protein>
    <submittedName>
        <fullName evidence="1">Uncharacterized protein</fullName>
    </submittedName>
</protein>
<accession>A0A383BJ60</accession>
<organism evidence="1">
    <name type="scientific">marine metagenome</name>
    <dbReference type="NCBI Taxonomy" id="408172"/>
    <lineage>
        <taxon>unclassified sequences</taxon>
        <taxon>metagenomes</taxon>
        <taxon>ecological metagenomes</taxon>
    </lineage>
</organism>
<sequence length="93" mass="10708">MIKPNTEPFAKFKVGDKIRGRDSTGIVDSQPGIVREVLTSYPTAEDYEDLTNPGIVYSVQFMKGYFLLKDYQMDLLGKQQLFNFMYDFSHIAK</sequence>
<dbReference type="AlphaFoldDB" id="A0A383BJ60"/>
<evidence type="ECO:0000313" key="1">
    <source>
        <dbReference type="EMBL" id="SVE20157.1"/>
    </source>
</evidence>
<proteinExistence type="predicted"/>
<gene>
    <name evidence="1" type="ORF">METZ01_LOCUS473011</name>
</gene>